<feature type="transmembrane region" description="Helical" evidence="1">
    <location>
        <begin position="351"/>
        <end position="376"/>
    </location>
</feature>
<evidence type="ECO:0000313" key="2">
    <source>
        <dbReference type="EMBL" id="MBC3888505.1"/>
    </source>
</evidence>
<reference evidence="2" key="2">
    <citation type="submission" date="2020-10" db="EMBL/GenBank/DDBJ databases">
        <title>Comparative genomics of the Acetobacterium genus.</title>
        <authorList>
            <person name="Marshall C."/>
            <person name="May H."/>
            <person name="Norman S."/>
        </authorList>
    </citation>
    <scope>NUCLEOTIDE SEQUENCE</scope>
    <source>
        <strain evidence="2">DER-2019</strain>
    </source>
</reference>
<keyword evidence="1" id="KW-1133">Transmembrane helix</keyword>
<dbReference type="RefSeq" id="WP_148567986.1">
    <property type="nucleotide sequence ID" value="NZ_RXYA01000013.1"/>
</dbReference>
<gene>
    <name evidence="2" type="ORF">GH810_09310</name>
</gene>
<protein>
    <recommendedName>
        <fullName evidence="4">Glycosyltransferase RgtA/B/C/D-like domain-containing protein</fullName>
    </recommendedName>
</protein>
<keyword evidence="3" id="KW-1185">Reference proteome</keyword>
<feature type="transmembrane region" description="Helical" evidence="1">
    <location>
        <begin position="215"/>
        <end position="235"/>
    </location>
</feature>
<evidence type="ECO:0000256" key="1">
    <source>
        <dbReference type="SAM" id="Phobius"/>
    </source>
</evidence>
<comment type="caution">
    <text evidence="2">The sequence shown here is derived from an EMBL/GenBank/DDBJ whole genome shotgun (WGS) entry which is preliminary data.</text>
</comment>
<reference evidence="2" key="1">
    <citation type="submission" date="2019-10" db="EMBL/GenBank/DDBJ databases">
        <authorList>
            <person name="Ross D.E."/>
            <person name="Gulliver D."/>
        </authorList>
    </citation>
    <scope>NUCLEOTIDE SEQUENCE</scope>
    <source>
        <strain evidence="2">DER-2019</strain>
    </source>
</reference>
<feature type="transmembrane region" description="Helical" evidence="1">
    <location>
        <begin position="115"/>
        <end position="133"/>
    </location>
</feature>
<feature type="transmembrane region" description="Helical" evidence="1">
    <location>
        <begin position="322"/>
        <end position="339"/>
    </location>
</feature>
<proteinExistence type="predicted"/>
<organism evidence="2 3">
    <name type="scientific">Acetobacterium paludosum</name>
    <dbReference type="NCBI Taxonomy" id="52693"/>
    <lineage>
        <taxon>Bacteria</taxon>
        <taxon>Bacillati</taxon>
        <taxon>Bacillota</taxon>
        <taxon>Clostridia</taxon>
        <taxon>Eubacteriales</taxon>
        <taxon>Eubacteriaceae</taxon>
        <taxon>Acetobacterium</taxon>
    </lineage>
</organism>
<dbReference type="EMBL" id="WJBD01000009">
    <property type="protein sequence ID" value="MBC3888505.1"/>
    <property type="molecule type" value="Genomic_DNA"/>
</dbReference>
<keyword evidence="1" id="KW-0472">Membrane</keyword>
<keyword evidence="1" id="KW-0812">Transmembrane</keyword>
<feature type="transmembrane region" description="Helical" evidence="1">
    <location>
        <begin position="295"/>
        <end position="316"/>
    </location>
</feature>
<feature type="transmembrane region" description="Helical" evidence="1">
    <location>
        <begin position="167"/>
        <end position="183"/>
    </location>
</feature>
<sequence>MNSQKNTIIKYLALAITAFLFLLFFSYATSPIFSNNYGISDSAIFLLIGKGITSGHILYVDLFDHKGPVLFFLEALGWLIMPDRFGSFVIQWIFMFADLILIVKMGQLFLNKKRAWIPIFFFFLILASTFEGGNLTEELSLPFLLLPLYLVLEQLKKEPIKKANHNPLYAFIYGVCFTLIVFMRLNNAVLIGAIVLVVMIQLFANKAYADFFHNVLGFIAGALITFTAIASYFMINHAFGDMIYATFLFNMKYAEGISGIFSPESLVKFAYSISPVIFSGCMGIYYLLKKEDKYIGLLLTTGSLVTFFSLLLGGIFYHYFTLTTPCFVLAIILLIELYVKKGKKLWQGSHRMMLVAVLALFISSCVIYLCFCFSTIGSIVTEEPNTDYYENAWSIKNAIPEEDRDSVFGYEIPAGWFLMADITPCYKYFTLQEWWGLYDPQVIVETNKMLENNPPKWIVMTNDQETNAEIYDVLGTNYELVTKDEEVSLYHRIVE</sequence>
<name>A0A923HWI5_9FIRM</name>
<dbReference type="AlphaFoldDB" id="A0A923HWI5"/>
<feature type="transmembrane region" description="Helical" evidence="1">
    <location>
        <begin position="269"/>
        <end position="288"/>
    </location>
</feature>
<evidence type="ECO:0008006" key="4">
    <source>
        <dbReference type="Google" id="ProtNLM"/>
    </source>
</evidence>
<evidence type="ECO:0000313" key="3">
    <source>
        <dbReference type="Proteomes" id="UP000616595"/>
    </source>
</evidence>
<feature type="transmembrane region" description="Helical" evidence="1">
    <location>
        <begin position="85"/>
        <end position="103"/>
    </location>
</feature>
<dbReference type="OrthoDB" id="5056808at2"/>
<dbReference type="Proteomes" id="UP000616595">
    <property type="component" value="Unassembled WGS sequence"/>
</dbReference>
<accession>A0A923HWI5</accession>